<organism evidence="1 2">
    <name type="scientific">Strongylus vulgaris</name>
    <name type="common">Blood worm</name>
    <dbReference type="NCBI Taxonomy" id="40348"/>
    <lineage>
        <taxon>Eukaryota</taxon>
        <taxon>Metazoa</taxon>
        <taxon>Ecdysozoa</taxon>
        <taxon>Nematoda</taxon>
        <taxon>Chromadorea</taxon>
        <taxon>Rhabditida</taxon>
        <taxon>Rhabditina</taxon>
        <taxon>Rhabditomorpha</taxon>
        <taxon>Strongyloidea</taxon>
        <taxon>Strongylidae</taxon>
        <taxon>Strongylus</taxon>
    </lineage>
</organism>
<evidence type="ECO:0000313" key="2">
    <source>
        <dbReference type="Proteomes" id="UP000270094"/>
    </source>
</evidence>
<evidence type="ECO:0000313" key="1">
    <source>
        <dbReference type="EMBL" id="VDM70413.1"/>
    </source>
</evidence>
<dbReference type="SUPFAM" id="SSF51197">
    <property type="entry name" value="Clavaminate synthase-like"/>
    <property type="match status" value="1"/>
</dbReference>
<name>A0A3P7IRE0_STRVU</name>
<proteinExistence type="predicted"/>
<sequence length="62" mass="7488">MVTAWTSPRSKLWNWWCSLGTGVPFHFHGPVFAEIIYGSKRWFLYPFEERPEFEPDHSTLEW</sequence>
<dbReference type="EMBL" id="UYYB01015971">
    <property type="protein sequence ID" value="VDM70413.1"/>
    <property type="molecule type" value="Genomic_DNA"/>
</dbReference>
<dbReference type="Proteomes" id="UP000270094">
    <property type="component" value="Unassembled WGS sequence"/>
</dbReference>
<protein>
    <submittedName>
        <fullName evidence="1">Uncharacterized protein</fullName>
    </submittedName>
</protein>
<reference evidence="1 2" key="1">
    <citation type="submission" date="2018-11" db="EMBL/GenBank/DDBJ databases">
        <authorList>
            <consortium name="Pathogen Informatics"/>
        </authorList>
    </citation>
    <scope>NUCLEOTIDE SEQUENCE [LARGE SCALE GENOMIC DNA]</scope>
</reference>
<keyword evidence="2" id="KW-1185">Reference proteome</keyword>
<dbReference type="AlphaFoldDB" id="A0A3P7IRE0"/>
<dbReference type="Gene3D" id="2.60.120.650">
    <property type="entry name" value="Cupin"/>
    <property type="match status" value="1"/>
</dbReference>
<dbReference type="OrthoDB" id="438164at2759"/>
<accession>A0A3P7IRE0</accession>
<gene>
    <name evidence="1" type="ORF">SVUK_LOCUS5411</name>
</gene>